<organism evidence="2 3">
    <name type="scientific">Nocardia aurantia</name>
    <dbReference type="NCBI Taxonomy" id="2585199"/>
    <lineage>
        <taxon>Bacteria</taxon>
        <taxon>Bacillati</taxon>
        <taxon>Actinomycetota</taxon>
        <taxon>Actinomycetes</taxon>
        <taxon>Mycobacteriales</taxon>
        <taxon>Nocardiaceae</taxon>
        <taxon>Nocardia</taxon>
    </lineage>
</organism>
<proteinExistence type="predicted"/>
<name>A0A7K0E2N3_9NOCA</name>
<dbReference type="CDD" id="cd14728">
    <property type="entry name" value="Ere-like"/>
    <property type="match status" value="1"/>
</dbReference>
<accession>A0A7K0E2N3</accession>
<feature type="region of interest" description="Disordered" evidence="1">
    <location>
        <begin position="214"/>
        <end position="237"/>
    </location>
</feature>
<dbReference type="SUPFAM" id="SSF159501">
    <property type="entry name" value="EreA/ChaN-like"/>
    <property type="match status" value="1"/>
</dbReference>
<dbReference type="PANTHER" id="PTHR31299:SF0">
    <property type="entry name" value="ESTERASE, PUTATIVE (AFU_ORTHOLOGUE AFUA_1G05850)-RELATED"/>
    <property type="match status" value="1"/>
</dbReference>
<evidence type="ECO:0008006" key="4">
    <source>
        <dbReference type="Google" id="ProtNLM"/>
    </source>
</evidence>
<evidence type="ECO:0000256" key="1">
    <source>
        <dbReference type="SAM" id="MobiDB-lite"/>
    </source>
</evidence>
<feature type="compositionally biased region" description="Pro residues" evidence="1">
    <location>
        <begin position="221"/>
        <end position="235"/>
    </location>
</feature>
<gene>
    <name evidence="2" type="ORF">NRB56_72510</name>
</gene>
<sequence length="262" mass="28308">MSTAVPLHEMACELDDPARAVNNLLAARAEPPTVLALGEPTHGIEAFPLLRNELLRHLAEHGYRSIALETDLFAAAAVDDYIAGAGTDIDTVLQTGFSHGFGAIPGNRELLHWLRDYNRGRPQRDRIVFHGFDAPTEYSAAPSPRRFLRAAADHLPAPLRPDSANDLEALLGDDRDWSNEAAMFDPAASVGTPLVPAPCAWSPTTSPERYAARHRSCARPIRPPTTTPSPTPAPPSACCATTPPWRAPPPIASLVCWRSAPR</sequence>
<dbReference type="PANTHER" id="PTHR31299">
    <property type="entry name" value="ESTERASE, PUTATIVE (AFU_ORTHOLOGUE AFUA_1G05850)-RELATED"/>
    <property type="match status" value="1"/>
</dbReference>
<dbReference type="GO" id="GO:0046677">
    <property type="term" value="P:response to antibiotic"/>
    <property type="evidence" value="ECO:0007669"/>
    <property type="project" value="InterPro"/>
</dbReference>
<keyword evidence="3" id="KW-1185">Reference proteome</keyword>
<dbReference type="Proteomes" id="UP000431401">
    <property type="component" value="Unassembled WGS sequence"/>
</dbReference>
<dbReference type="EMBL" id="WEGI01000021">
    <property type="protein sequence ID" value="MQY31642.1"/>
    <property type="molecule type" value="Genomic_DNA"/>
</dbReference>
<dbReference type="InterPro" id="IPR007815">
    <property type="entry name" value="Emycin_Estase"/>
</dbReference>
<dbReference type="InterPro" id="IPR052036">
    <property type="entry name" value="Hydrolase/PRTase-associated"/>
</dbReference>
<comment type="caution">
    <text evidence="2">The sequence shown here is derived from an EMBL/GenBank/DDBJ whole genome shotgun (WGS) entry which is preliminary data.</text>
</comment>
<dbReference type="Gene3D" id="3.30.1870.10">
    <property type="entry name" value="EreA-like, domain 2"/>
    <property type="match status" value="1"/>
</dbReference>
<dbReference type="AlphaFoldDB" id="A0A7K0E2N3"/>
<evidence type="ECO:0000313" key="2">
    <source>
        <dbReference type="EMBL" id="MQY31642.1"/>
    </source>
</evidence>
<reference evidence="2 3" key="1">
    <citation type="submission" date="2019-10" db="EMBL/GenBank/DDBJ databases">
        <title>Nocardia macrotermitis sp. nov. and Nocardia aurantia sp. nov., isolated from the gut of fungus growing-termite Macrotermes natalensis.</title>
        <authorList>
            <person name="Benndorf R."/>
            <person name="Schwitalla J."/>
            <person name="Martin K."/>
            <person name="De Beer W."/>
            <person name="Kaster A.-K."/>
            <person name="Vollmers J."/>
            <person name="Poulsen M."/>
            <person name="Beemelmanns C."/>
        </authorList>
    </citation>
    <scope>NUCLEOTIDE SEQUENCE [LARGE SCALE GENOMIC DNA]</scope>
    <source>
        <strain evidence="2 3">RB56</strain>
    </source>
</reference>
<dbReference type="Pfam" id="PF05139">
    <property type="entry name" value="Erythro_esteras"/>
    <property type="match status" value="1"/>
</dbReference>
<evidence type="ECO:0000313" key="3">
    <source>
        <dbReference type="Proteomes" id="UP000431401"/>
    </source>
</evidence>
<protein>
    <recommendedName>
        <fullName evidence="4">Erythromycin esterase</fullName>
    </recommendedName>
</protein>